<evidence type="ECO:0000313" key="2">
    <source>
        <dbReference type="Proteomes" id="UP000314294"/>
    </source>
</evidence>
<dbReference type="AlphaFoldDB" id="A0A4Z2H3Q1"/>
<name>A0A4Z2H3Q1_9TELE</name>
<reference evidence="1 2" key="1">
    <citation type="submission" date="2019-03" db="EMBL/GenBank/DDBJ databases">
        <title>First draft genome of Liparis tanakae, snailfish: a comprehensive survey of snailfish specific genes.</title>
        <authorList>
            <person name="Kim W."/>
            <person name="Song I."/>
            <person name="Jeong J.-H."/>
            <person name="Kim D."/>
            <person name="Kim S."/>
            <person name="Ryu S."/>
            <person name="Song J.Y."/>
            <person name="Lee S.K."/>
        </authorList>
    </citation>
    <scope>NUCLEOTIDE SEQUENCE [LARGE SCALE GENOMIC DNA]</scope>
    <source>
        <tissue evidence="1">Muscle</tissue>
    </source>
</reference>
<keyword evidence="2" id="KW-1185">Reference proteome</keyword>
<organism evidence="1 2">
    <name type="scientific">Liparis tanakae</name>
    <name type="common">Tanaka's snailfish</name>
    <dbReference type="NCBI Taxonomy" id="230148"/>
    <lineage>
        <taxon>Eukaryota</taxon>
        <taxon>Metazoa</taxon>
        <taxon>Chordata</taxon>
        <taxon>Craniata</taxon>
        <taxon>Vertebrata</taxon>
        <taxon>Euteleostomi</taxon>
        <taxon>Actinopterygii</taxon>
        <taxon>Neopterygii</taxon>
        <taxon>Teleostei</taxon>
        <taxon>Neoteleostei</taxon>
        <taxon>Acanthomorphata</taxon>
        <taxon>Eupercaria</taxon>
        <taxon>Perciformes</taxon>
        <taxon>Cottioidei</taxon>
        <taxon>Cottales</taxon>
        <taxon>Liparidae</taxon>
        <taxon>Liparis</taxon>
    </lineage>
</organism>
<proteinExistence type="predicted"/>
<gene>
    <name evidence="1" type="ORF">EYF80_029319</name>
</gene>
<dbReference type="EMBL" id="SRLO01000333">
    <property type="protein sequence ID" value="TNN60468.1"/>
    <property type="molecule type" value="Genomic_DNA"/>
</dbReference>
<evidence type="ECO:0000313" key="1">
    <source>
        <dbReference type="EMBL" id="TNN60468.1"/>
    </source>
</evidence>
<protein>
    <submittedName>
        <fullName evidence="1">Uncharacterized protein</fullName>
    </submittedName>
</protein>
<dbReference type="Proteomes" id="UP000314294">
    <property type="component" value="Unassembled WGS sequence"/>
</dbReference>
<dbReference type="OrthoDB" id="8982294at2759"/>
<sequence>MKVRPETLNGPHSQQDLQVEVMGVQVACGHVVDDPLTDRQRPPVQNPQGGLLVQSQVLTGINGI</sequence>
<accession>A0A4Z2H3Q1</accession>
<comment type="caution">
    <text evidence="1">The sequence shown here is derived from an EMBL/GenBank/DDBJ whole genome shotgun (WGS) entry which is preliminary data.</text>
</comment>